<sequence>MFDKKWSLRLNCLHYLQKRASSPQAVRKMCRETQWLRSNLVAENSSCGTERMNYCKKYKKNNFGNSLLSFAASCQSRTLIREQFTFVFVFA</sequence>
<evidence type="ECO:0000313" key="1">
    <source>
        <dbReference type="EMBL" id="JAH93855.1"/>
    </source>
</evidence>
<dbReference type="EMBL" id="GBXM01014722">
    <property type="protein sequence ID" value="JAH93855.1"/>
    <property type="molecule type" value="Transcribed_RNA"/>
</dbReference>
<name>A0A0E9WW76_ANGAN</name>
<organism evidence="1">
    <name type="scientific">Anguilla anguilla</name>
    <name type="common">European freshwater eel</name>
    <name type="synonym">Muraena anguilla</name>
    <dbReference type="NCBI Taxonomy" id="7936"/>
    <lineage>
        <taxon>Eukaryota</taxon>
        <taxon>Metazoa</taxon>
        <taxon>Chordata</taxon>
        <taxon>Craniata</taxon>
        <taxon>Vertebrata</taxon>
        <taxon>Euteleostomi</taxon>
        <taxon>Actinopterygii</taxon>
        <taxon>Neopterygii</taxon>
        <taxon>Teleostei</taxon>
        <taxon>Anguilliformes</taxon>
        <taxon>Anguillidae</taxon>
        <taxon>Anguilla</taxon>
    </lineage>
</organism>
<reference evidence="1" key="1">
    <citation type="submission" date="2014-11" db="EMBL/GenBank/DDBJ databases">
        <authorList>
            <person name="Amaro Gonzalez C."/>
        </authorList>
    </citation>
    <scope>NUCLEOTIDE SEQUENCE</scope>
</reference>
<dbReference type="AlphaFoldDB" id="A0A0E9WW76"/>
<accession>A0A0E9WW76</accession>
<reference evidence="1" key="2">
    <citation type="journal article" date="2015" name="Fish Shellfish Immunol.">
        <title>Early steps in the European eel (Anguilla anguilla)-Vibrio vulnificus interaction in the gills: Role of the RtxA13 toxin.</title>
        <authorList>
            <person name="Callol A."/>
            <person name="Pajuelo D."/>
            <person name="Ebbesson L."/>
            <person name="Teles M."/>
            <person name="MacKenzie S."/>
            <person name="Amaro C."/>
        </authorList>
    </citation>
    <scope>NUCLEOTIDE SEQUENCE</scope>
</reference>
<protein>
    <submittedName>
        <fullName evidence="1">Uncharacterized protein</fullName>
    </submittedName>
</protein>
<proteinExistence type="predicted"/>